<name>A0AAF0AY55_9SCHI</name>
<evidence type="ECO:0000313" key="12">
    <source>
        <dbReference type="Proteomes" id="UP001212411"/>
    </source>
</evidence>
<evidence type="ECO:0000256" key="6">
    <source>
        <dbReference type="ARBA" id="ARBA00038440"/>
    </source>
</evidence>
<dbReference type="HAMAP" id="MF_01930">
    <property type="entry name" value="PurN"/>
    <property type="match status" value="1"/>
</dbReference>
<evidence type="ECO:0000259" key="10">
    <source>
        <dbReference type="Pfam" id="PF00551"/>
    </source>
</evidence>
<comment type="pathway">
    <text evidence="1">Purine metabolism; IMP biosynthesis via de novo pathway; N(2)-formyl-N(1)-(5-phospho-D-ribosyl)glycinamide from N(1)-(5-phospho-D-ribosyl)glycinamide (10-formyl THF route): step 1/1.</text>
</comment>
<dbReference type="EC" id="2.1.2.2" evidence="2"/>
<dbReference type="GO" id="GO:0005737">
    <property type="term" value="C:cytoplasm"/>
    <property type="evidence" value="ECO:0007669"/>
    <property type="project" value="TreeGrafter"/>
</dbReference>
<dbReference type="KEGG" id="som:SOMG_04984"/>
<feature type="domain" description="Formyl transferase N-terminal" evidence="10">
    <location>
        <begin position="5"/>
        <end position="199"/>
    </location>
</feature>
<dbReference type="GO" id="GO:0004644">
    <property type="term" value="F:phosphoribosylglycinamide formyltransferase activity"/>
    <property type="evidence" value="ECO:0007669"/>
    <property type="project" value="UniProtKB-EC"/>
</dbReference>
<dbReference type="InterPro" id="IPR002376">
    <property type="entry name" value="Formyl_transf_N"/>
</dbReference>
<evidence type="ECO:0000256" key="1">
    <source>
        <dbReference type="ARBA" id="ARBA00005054"/>
    </source>
</evidence>
<accession>A0AAF0AY55</accession>
<comment type="catalytic activity">
    <reaction evidence="9">
        <text>N(1)-(5-phospho-beta-D-ribosyl)glycinamide + (6R)-10-formyltetrahydrofolate = N(2)-formyl-N(1)-(5-phospho-beta-D-ribosyl)glycinamide + (6S)-5,6,7,8-tetrahydrofolate + H(+)</text>
        <dbReference type="Rhea" id="RHEA:15053"/>
        <dbReference type="ChEBI" id="CHEBI:15378"/>
        <dbReference type="ChEBI" id="CHEBI:57453"/>
        <dbReference type="ChEBI" id="CHEBI:143788"/>
        <dbReference type="ChEBI" id="CHEBI:147286"/>
        <dbReference type="ChEBI" id="CHEBI:195366"/>
        <dbReference type="EC" id="2.1.2.2"/>
    </reaction>
</comment>
<dbReference type="PANTHER" id="PTHR43369">
    <property type="entry name" value="PHOSPHORIBOSYLGLYCINAMIDE FORMYLTRANSFERASE"/>
    <property type="match status" value="1"/>
</dbReference>
<dbReference type="Pfam" id="PF00551">
    <property type="entry name" value="Formyl_trans_N"/>
    <property type="match status" value="1"/>
</dbReference>
<keyword evidence="5" id="KW-0658">Purine biosynthesis</keyword>
<dbReference type="SUPFAM" id="SSF53328">
    <property type="entry name" value="Formyltransferase"/>
    <property type="match status" value="1"/>
</dbReference>
<evidence type="ECO:0000256" key="3">
    <source>
        <dbReference type="ARBA" id="ARBA00022076"/>
    </source>
</evidence>
<organism evidence="11 12">
    <name type="scientific">Schizosaccharomyces osmophilus</name>
    <dbReference type="NCBI Taxonomy" id="2545709"/>
    <lineage>
        <taxon>Eukaryota</taxon>
        <taxon>Fungi</taxon>
        <taxon>Dikarya</taxon>
        <taxon>Ascomycota</taxon>
        <taxon>Taphrinomycotina</taxon>
        <taxon>Schizosaccharomycetes</taxon>
        <taxon>Schizosaccharomycetales</taxon>
        <taxon>Schizosaccharomycetaceae</taxon>
        <taxon>Schizosaccharomyces</taxon>
    </lineage>
</organism>
<dbReference type="GeneID" id="80878448"/>
<dbReference type="InterPro" id="IPR036477">
    <property type="entry name" value="Formyl_transf_N_sf"/>
</dbReference>
<evidence type="ECO:0000256" key="9">
    <source>
        <dbReference type="ARBA" id="ARBA00047664"/>
    </source>
</evidence>
<dbReference type="PANTHER" id="PTHR43369:SF2">
    <property type="entry name" value="PHOSPHORIBOSYLGLYCINAMIDE FORMYLTRANSFERASE"/>
    <property type="match status" value="1"/>
</dbReference>
<evidence type="ECO:0000256" key="2">
    <source>
        <dbReference type="ARBA" id="ARBA00012254"/>
    </source>
</evidence>
<proteinExistence type="inferred from homology"/>
<comment type="similarity">
    <text evidence="6">Belongs to the GART family.</text>
</comment>
<dbReference type="GO" id="GO:0006189">
    <property type="term" value="P:'de novo' IMP biosynthetic process"/>
    <property type="evidence" value="ECO:0007669"/>
    <property type="project" value="InterPro"/>
</dbReference>
<dbReference type="RefSeq" id="XP_056038948.1">
    <property type="nucleotide sequence ID" value="XM_056183759.1"/>
</dbReference>
<reference evidence="11 12" key="1">
    <citation type="journal article" date="2023" name="G3 (Bethesda)">
        <title>A high-quality reference genome for the fission yeast Schizosaccharomyces osmophilus.</title>
        <authorList>
            <person name="Jia G.S."/>
            <person name="Zhang W.C."/>
            <person name="Liang Y."/>
            <person name="Liu X.H."/>
            <person name="Rhind N."/>
            <person name="Pidoux A."/>
            <person name="Brysch-Herzberg M."/>
            <person name="Du L.L."/>
        </authorList>
    </citation>
    <scope>NUCLEOTIDE SEQUENCE [LARGE SCALE GENOMIC DNA]</scope>
    <source>
        <strain evidence="11 12">CBS 15793</strain>
    </source>
</reference>
<dbReference type="InterPro" id="IPR004607">
    <property type="entry name" value="GART"/>
</dbReference>
<dbReference type="AlphaFoldDB" id="A0AAF0AY55"/>
<evidence type="ECO:0000256" key="5">
    <source>
        <dbReference type="ARBA" id="ARBA00022755"/>
    </source>
</evidence>
<dbReference type="EMBL" id="CP115613">
    <property type="protein sequence ID" value="WBW74705.1"/>
    <property type="molecule type" value="Genomic_DNA"/>
</dbReference>
<evidence type="ECO:0000256" key="4">
    <source>
        <dbReference type="ARBA" id="ARBA00022679"/>
    </source>
</evidence>
<dbReference type="CDD" id="cd08645">
    <property type="entry name" value="FMT_core_GART"/>
    <property type="match status" value="1"/>
</dbReference>
<dbReference type="Gene3D" id="3.40.50.170">
    <property type="entry name" value="Formyl transferase, N-terminal domain"/>
    <property type="match status" value="1"/>
</dbReference>
<keyword evidence="12" id="KW-1185">Reference proteome</keyword>
<evidence type="ECO:0000256" key="8">
    <source>
        <dbReference type="ARBA" id="ARBA00041682"/>
    </source>
</evidence>
<keyword evidence="4" id="KW-0808">Transferase</keyword>
<dbReference type="NCBIfam" id="TIGR00639">
    <property type="entry name" value="PurN"/>
    <property type="match status" value="1"/>
</dbReference>
<evidence type="ECO:0000313" key="11">
    <source>
        <dbReference type="EMBL" id="WBW74705.1"/>
    </source>
</evidence>
<dbReference type="Proteomes" id="UP001212411">
    <property type="component" value="Chromosome 3"/>
</dbReference>
<dbReference type="FunFam" id="3.40.50.170:FF:000009">
    <property type="entry name" value="Phosphoribosylglycinamide formyltransferase (Eurofung)"/>
    <property type="match status" value="1"/>
</dbReference>
<gene>
    <name evidence="11" type="primary">ade5</name>
    <name evidence="11" type="ORF">SOMG_04984</name>
</gene>
<evidence type="ECO:0000256" key="7">
    <source>
        <dbReference type="ARBA" id="ARBA00041324"/>
    </source>
</evidence>
<protein>
    <recommendedName>
        <fullName evidence="3">Phosphoribosylglycinamide formyltransferase</fullName>
        <ecNumber evidence="2">2.1.2.2</ecNumber>
    </recommendedName>
    <alternativeName>
        <fullName evidence="8">5'-phosphoribosylglycinamide transformylase</fullName>
    </alternativeName>
    <alternativeName>
        <fullName evidence="7">GAR transformylase</fullName>
    </alternativeName>
</protein>
<sequence length="209" mass="22557">MVASLVVLISGSGSNLQSIIDATQNGILKGEAIVSHVLSNRKNAYGLERASKVGIPTSVHPLLPYKKEYGNDLGRNKYDTDLAERIIALKPSLVVCAGWMHILSPEVLGPLERRNIGIINLHPALPGAFNGIHAIERAFEAAQQGKITKTGAMVHWVVTEVDGGKPILIQEIPIESSDTVETLEDKIHGVEHKILVEAIHNIISTTSDT</sequence>